<evidence type="ECO:0000313" key="2">
    <source>
        <dbReference type="Proteomes" id="UP000225706"/>
    </source>
</evidence>
<accession>A0A2B4RAI9</accession>
<evidence type="ECO:0000313" key="1">
    <source>
        <dbReference type="EMBL" id="PFX13388.1"/>
    </source>
</evidence>
<comment type="caution">
    <text evidence="1">The sequence shown here is derived from an EMBL/GenBank/DDBJ whole genome shotgun (WGS) entry which is preliminary data.</text>
</comment>
<dbReference type="AlphaFoldDB" id="A0A2B4RAI9"/>
<dbReference type="SUPFAM" id="SSF53098">
    <property type="entry name" value="Ribonuclease H-like"/>
    <property type="match status" value="1"/>
</dbReference>
<gene>
    <name evidence="1" type="ORF">AWC38_SpisGene22526</name>
</gene>
<dbReference type="PANTHER" id="PTHR21301">
    <property type="entry name" value="REVERSE TRANSCRIPTASE"/>
    <property type="match status" value="1"/>
</dbReference>
<organism evidence="1 2">
    <name type="scientific">Stylophora pistillata</name>
    <name type="common">Smooth cauliflower coral</name>
    <dbReference type="NCBI Taxonomy" id="50429"/>
    <lineage>
        <taxon>Eukaryota</taxon>
        <taxon>Metazoa</taxon>
        <taxon>Cnidaria</taxon>
        <taxon>Anthozoa</taxon>
        <taxon>Hexacorallia</taxon>
        <taxon>Scleractinia</taxon>
        <taxon>Astrocoeniina</taxon>
        <taxon>Pocilloporidae</taxon>
        <taxon>Stylophora</taxon>
    </lineage>
</organism>
<name>A0A2B4RAI9_STYPI</name>
<dbReference type="PANTHER" id="PTHR21301:SF11">
    <property type="entry name" value="GIY-YIG DOMAIN-CONTAINING PROTEIN"/>
    <property type="match status" value="1"/>
</dbReference>
<dbReference type="STRING" id="50429.A0A2B4RAI9"/>
<reference evidence="2" key="1">
    <citation type="journal article" date="2017" name="bioRxiv">
        <title>Comparative analysis of the genomes of Stylophora pistillata and Acropora digitifera provides evidence for extensive differences between species of corals.</title>
        <authorList>
            <person name="Voolstra C.R."/>
            <person name="Li Y."/>
            <person name="Liew Y.J."/>
            <person name="Baumgarten S."/>
            <person name="Zoccola D."/>
            <person name="Flot J.-F."/>
            <person name="Tambutte S."/>
            <person name="Allemand D."/>
            <person name="Aranda M."/>
        </authorList>
    </citation>
    <scope>NUCLEOTIDE SEQUENCE [LARGE SCALE GENOMIC DNA]</scope>
</reference>
<dbReference type="OrthoDB" id="5980003at2759"/>
<dbReference type="EMBL" id="LSMT01000989">
    <property type="protein sequence ID" value="PFX13388.1"/>
    <property type="molecule type" value="Genomic_DNA"/>
</dbReference>
<keyword evidence="2" id="KW-1185">Reference proteome</keyword>
<dbReference type="InterPro" id="IPR012337">
    <property type="entry name" value="RNaseH-like_sf"/>
</dbReference>
<dbReference type="Proteomes" id="UP000225706">
    <property type="component" value="Unassembled WGS sequence"/>
</dbReference>
<protein>
    <recommendedName>
        <fullName evidence="3">Reverse transcriptase domain-containing protein</fullName>
    </recommendedName>
</protein>
<proteinExistence type="predicted"/>
<evidence type="ECO:0008006" key="3">
    <source>
        <dbReference type="Google" id="ProtNLM"/>
    </source>
</evidence>
<sequence length="482" mass="54378">MCIFKIKICQPTEMKSWKRCFPIMDLQRKPKVVKMYQQLWIPKNAELKRTLLKTGERYPVGHIAELWKMLATHHSDEVQNLIELCQVALVLPTNTAGCKRGFSAKNRIKNALRSRLKAERLDVLMSIDIEGPPSEDFDFSTALNVWATTNRRISTSGNLHSTGNLFTVSPSDGHVNSGLPPQNKHMPHSQEMCNIRCPLIRAEPFQDKHRKISPKTSHESCKKQLQQKLYSKLHGTNSSPASFHGLPKIHKENVPIRPIMSALGFLTYELSKYRANVLSPFQNTNYTVKNSASFIERIHTLSVDPDKILVSFDIMSPFTCIPTYLAIKVVEGRLDSDQMALPQFILDKNFFVFKGSHFQQILGCPRGSPVGTILANLVMEHVEEKALSSALALPSGFNIKVAYKPIHSISSILKSQKTRSRKRLPEESCTRLNVKIVIVFVGQTSSAPKTYMKEHTKAIATLDENSLLAKHHVSQSPDRFGE</sequence>